<reference evidence="1 2" key="1">
    <citation type="submission" date="2018-02" db="EMBL/GenBank/DDBJ databases">
        <title>Draft genome of wild Prunus yedoensis var. nudiflora.</title>
        <authorList>
            <person name="Baek S."/>
            <person name="Kim J.-H."/>
            <person name="Choi K."/>
            <person name="Kim G.-B."/>
            <person name="Cho A."/>
            <person name="Jang H."/>
            <person name="Shin C.-H."/>
            <person name="Yu H.-J."/>
            <person name="Mun J.-H."/>
        </authorList>
    </citation>
    <scope>NUCLEOTIDE SEQUENCE [LARGE SCALE GENOMIC DNA]</scope>
    <source>
        <strain evidence="2">cv. Jeju island</strain>
        <tissue evidence="1">Leaf</tissue>
    </source>
</reference>
<evidence type="ECO:0000313" key="2">
    <source>
        <dbReference type="Proteomes" id="UP000250321"/>
    </source>
</evidence>
<proteinExistence type="predicted"/>
<sequence>MTALYKQLQRKVTAQGNSGCFKPGGCRCSSKHQAFQSAVQFKRCRRRSGSGRPPSSAPSLGLPPTRRCIPWLPYEISIPQCFTLAWIVLKRLGNSSFEL</sequence>
<name>A0A314ZJL2_PRUYE</name>
<dbReference type="Proteomes" id="UP000250321">
    <property type="component" value="Unassembled WGS sequence"/>
</dbReference>
<protein>
    <submittedName>
        <fullName evidence="1">Uncharacterized protein</fullName>
    </submittedName>
</protein>
<keyword evidence="2" id="KW-1185">Reference proteome</keyword>
<accession>A0A314ZJL2</accession>
<dbReference type="EMBL" id="PJQY01000151">
    <property type="protein sequence ID" value="PQQ17448.1"/>
    <property type="molecule type" value="Genomic_DNA"/>
</dbReference>
<gene>
    <name evidence="1" type="ORF">Pyn_39475</name>
</gene>
<organism evidence="1 2">
    <name type="scientific">Prunus yedoensis var. nudiflora</name>
    <dbReference type="NCBI Taxonomy" id="2094558"/>
    <lineage>
        <taxon>Eukaryota</taxon>
        <taxon>Viridiplantae</taxon>
        <taxon>Streptophyta</taxon>
        <taxon>Embryophyta</taxon>
        <taxon>Tracheophyta</taxon>
        <taxon>Spermatophyta</taxon>
        <taxon>Magnoliopsida</taxon>
        <taxon>eudicotyledons</taxon>
        <taxon>Gunneridae</taxon>
        <taxon>Pentapetalae</taxon>
        <taxon>rosids</taxon>
        <taxon>fabids</taxon>
        <taxon>Rosales</taxon>
        <taxon>Rosaceae</taxon>
        <taxon>Amygdaloideae</taxon>
        <taxon>Amygdaleae</taxon>
        <taxon>Prunus</taxon>
    </lineage>
</organism>
<comment type="caution">
    <text evidence="1">The sequence shown here is derived from an EMBL/GenBank/DDBJ whole genome shotgun (WGS) entry which is preliminary data.</text>
</comment>
<dbReference type="AlphaFoldDB" id="A0A314ZJL2"/>
<evidence type="ECO:0000313" key="1">
    <source>
        <dbReference type="EMBL" id="PQQ17448.1"/>
    </source>
</evidence>